<sequence length="134" mass="15070">MDTDEQAIRKLFSDWHNATANGNVEALGPLMSDDVIFLTPGQPPMRGREAFLDAFREGLQQFRIEPEGTIEELQIMGKLAYCWTHLCVNVTPLRNGLPMRRCGNTLTIFRKQADGRWVLIRDANLLTSQPASPG</sequence>
<evidence type="ECO:0000313" key="2">
    <source>
        <dbReference type="EMBL" id="RJF97690.1"/>
    </source>
</evidence>
<dbReference type="Gene3D" id="3.10.450.50">
    <property type="match status" value="1"/>
</dbReference>
<dbReference type="Proteomes" id="UP000265955">
    <property type="component" value="Unassembled WGS sequence"/>
</dbReference>
<dbReference type="Pfam" id="PF14534">
    <property type="entry name" value="DUF4440"/>
    <property type="match status" value="1"/>
</dbReference>
<evidence type="ECO:0000313" key="3">
    <source>
        <dbReference type="Proteomes" id="UP000265955"/>
    </source>
</evidence>
<dbReference type="InterPro" id="IPR011944">
    <property type="entry name" value="Steroid_delta5-4_isomerase"/>
</dbReference>
<reference evidence="3" key="1">
    <citation type="submission" date="2018-09" db="EMBL/GenBank/DDBJ databases">
        <authorList>
            <person name="Zhu H."/>
        </authorList>
    </citation>
    <scope>NUCLEOTIDE SEQUENCE [LARGE SCALE GENOMIC DNA]</scope>
    <source>
        <strain evidence="3">K1R23-30</strain>
    </source>
</reference>
<dbReference type="InterPro" id="IPR032710">
    <property type="entry name" value="NTF2-like_dom_sf"/>
</dbReference>
<dbReference type="SUPFAM" id="SSF54427">
    <property type="entry name" value="NTF2-like"/>
    <property type="match status" value="1"/>
</dbReference>
<name>A0A3A3FQE4_9BURK</name>
<dbReference type="OrthoDB" id="213636at2"/>
<dbReference type="EMBL" id="QYUO01000001">
    <property type="protein sequence ID" value="RJF97690.1"/>
    <property type="molecule type" value="Genomic_DNA"/>
</dbReference>
<dbReference type="InterPro" id="IPR027843">
    <property type="entry name" value="DUF4440"/>
</dbReference>
<comment type="caution">
    <text evidence="2">The sequence shown here is derived from an EMBL/GenBank/DDBJ whole genome shotgun (WGS) entry which is preliminary data.</text>
</comment>
<feature type="domain" description="DUF4440" evidence="1">
    <location>
        <begin position="8"/>
        <end position="119"/>
    </location>
</feature>
<protein>
    <submittedName>
        <fullName evidence="2">SgcJ/EcaC family oxidoreductase</fullName>
    </submittedName>
</protein>
<keyword evidence="3" id="KW-1185">Reference proteome</keyword>
<evidence type="ECO:0000259" key="1">
    <source>
        <dbReference type="Pfam" id="PF14534"/>
    </source>
</evidence>
<proteinExistence type="predicted"/>
<organism evidence="2 3">
    <name type="scientific">Noviherbaspirillum saxi</name>
    <dbReference type="NCBI Taxonomy" id="2320863"/>
    <lineage>
        <taxon>Bacteria</taxon>
        <taxon>Pseudomonadati</taxon>
        <taxon>Pseudomonadota</taxon>
        <taxon>Betaproteobacteria</taxon>
        <taxon>Burkholderiales</taxon>
        <taxon>Oxalobacteraceae</taxon>
        <taxon>Noviherbaspirillum</taxon>
    </lineage>
</organism>
<dbReference type="AlphaFoldDB" id="A0A3A3FQE4"/>
<dbReference type="RefSeq" id="WP_119767639.1">
    <property type="nucleotide sequence ID" value="NZ_QYUO01000001.1"/>
</dbReference>
<dbReference type="NCBIfam" id="TIGR02246">
    <property type="entry name" value="SgcJ/EcaC family oxidoreductase"/>
    <property type="match status" value="1"/>
</dbReference>
<gene>
    <name evidence="2" type="ORF">D3871_03500</name>
</gene>
<accession>A0A3A3FQE4</accession>